<evidence type="ECO:0000313" key="2">
    <source>
        <dbReference type="Proteomes" id="UP000828390"/>
    </source>
</evidence>
<organism evidence="1 2">
    <name type="scientific">Dreissena polymorpha</name>
    <name type="common">Zebra mussel</name>
    <name type="synonym">Mytilus polymorpha</name>
    <dbReference type="NCBI Taxonomy" id="45954"/>
    <lineage>
        <taxon>Eukaryota</taxon>
        <taxon>Metazoa</taxon>
        <taxon>Spiralia</taxon>
        <taxon>Lophotrochozoa</taxon>
        <taxon>Mollusca</taxon>
        <taxon>Bivalvia</taxon>
        <taxon>Autobranchia</taxon>
        <taxon>Heteroconchia</taxon>
        <taxon>Euheterodonta</taxon>
        <taxon>Imparidentia</taxon>
        <taxon>Neoheterodontei</taxon>
        <taxon>Myida</taxon>
        <taxon>Dreissenoidea</taxon>
        <taxon>Dreissenidae</taxon>
        <taxon>Dreissena</taxon>
    </lineage>
</organism>
<protein>
    <submittedName>
        <fullName evidence="1">Uncharacterized protein</fullName>
    </submittedName>
</protein>
<sequence>MCMSQGDFKAMMLTLDENLTEGQDKSPVKSSVTVETTAPGLEDVVTKETSCKLTVQFASCWKCVDIVDCVSI</sequence>
<proteinExistence type="predicted"/>
<gene>
    <name evidence="1" type="ORF">DPMN_029104</name>
</gene>
<dbReference type="AlphaFoldDB" id="A0A9D4RFY1"/>
<dbReference type="Proteomes" id="UP000828390">
    <property type="component" value="Unassembled WGS sequence"/>
</dbReference>
<name>A0A9D4RFY1_DREPO</name>
<accession>A0A9D4RFY1</accession>
<evidence type="ECO:0000313" key="1">
    <source>
        <dbReference type="EMBL" id="KAH3866053.1"/>
    </source>
</evidence>
<comment type="caution">
    <text evidence="1">The sequence shown here is derived from an EMBL/GenBank/DDBJ whole genome shotgun (WGS) entry which is preliminary data.</text>
</comment>
<keyword evidence="2" id="KW-1185">Reference proteome</keyword>
<reference evidence="1" key="1">
    <citation type="journal article" date="2019" name="bioRxiv">
        <title>The Genome of the Zebra Mussel, Dreissena polymorpha: A Resource for Invasive Species Research.</title>
        <authorList>
            <person name="McCartney M.A."/>
            <person name="Auch B."/>
            <person name="Kono T."/>
            <person name="Mallez S."/>
            <person name="Zhang Y."/>
            <person name="Obille A."/>
            <person name="Becker A."/>
            <person name="Abrahante J.E."/>
            <person name="Garbe J."/>
            <person name="Badalamenti J.P."/>
            <person name="Herman A."/>
            <person name="Mangelson H."/>
            <person name="Liachko I."/>
            <person name="Sullivan S."/>
            <person name="Sone E.D."/>
            <person name="Koren S."/>
            <person name="Silverstein K.A.T."/>
            <person name="Beckman K.B."/>
            <person name="Gohl D.M."/>
        </authorList>
    </citation>
    <scope>NUCLEOTIDE SEQUENCE</scope>
    <source>
        <strain evidence="1">Duluth1</strain>
        <tissue evidence="1">Whole animal</tissue>
    </source>
</reference>
<reference evidence="1" key="2">
    <citation type="submission" date="2020-11" db="EMBL/GenBank/DDBJ databases">
        <authorList>
            <person name="McCartney M.A."/>
            <person name="Auch B."/>
            <person name="Kono T."/>
            <person name="Mallez S."/>
            <person name="Becker A."/>
            <person name="Gohl D.M."/>
            <person name="Silverstein K.A.T."/>
            <person name="Koren S."/>
            <person name="Bechman K.B."/>
            <person name="Herman A."/>
            <person name="Abrahante J.E."/>
            <person name="Garbe J."/>
        </authorList>
    </citation>
    <scope>NUCLEOTIDE SEQUENCE</scope>
    <source>
        <strain evidence="1">Duluth1</strain>
        <tissue evidence="1">Whole animal</tissue>
    </source>
</reference>
<dbReference type="EMBL" id="JAIWYP010000002">
    <property type="protein sequence ID" value="KAH3866053.1"/>
    <property type="molecule type" value="Genomic_DNA"/>
</dbReference>